<organism evidence="14 15">
    <name type="scientific">Pichia kudriavzevii</name>
    <name type="common">Yeast</name>
    <name type="synonym">Issatchenkia orientalis</name>
    <dbReference type="NCBI Taxonomy" id="4909"/>
    <lineage>
        <taxon>Eukaryota</taxon>
        <taxon>Fungi</taxon>
        <taxon>Dikarya</taxon>
        <taxon>Ascomycota</taxon>
        <taxon>Saccharomycotina</taxon>
        <taxon>Pichiomycetes</taxon>
        <taxon>Pichiales</taxon>
        <taxon>Pichiaceae</taxon>
        <taxon>Pichia</taxon>
    </lineage>
</organism>
<dbReference type="GO" id="GO:0072546">
    <property type="term" value="C:EMC complex"/>
    <property type="evidence" value="ECO:0007669"/>
    <property type="project" value="InterPro"/>
</dbReference>
<dbReference type="HOGENOM" id="CLU_235722_0_0_1"/>
<feature type="transmembrane region" description="Helical" evidence="11">
    <location>
        <begin position="1871"/>
        <end position="1891"/>
    </location>
</feature>
<evidence type="ECO:0000256" key="2">
    <source>
        <dbReference type="ARBA" id="ARBA00007904"/>
    </source>
</evidence>
<dbReference type="SUPFAM" id="SSF50998">
    <property type="entry name" value="Quinoprotein alcohol dehydrogenase-like"/>
    <property type="match status" value="3"/>
</dbReference>
<dbReference type="eggNOG" id="KOG2103">
    <property type="taxonomic scope" value="Eukaryota"/>
</dbReference>
<keyword evidence="5 11" id="KW-0812">Transmembrane</keyword>
<feature type="domain" description="ER membrane protein complex subunit 1 C-terminal" evidence="13">
    <location>
        <begin position="1668"/>
        <end position="1903"/>
    </location>
</feature>
<comment type="similarity">
    <text evidence="2">Belongs to the EMC1 family.</text>
</comment>
<comment type="subunit">
    <text evidence="3">Component of the ER membrane protein complex (EMC).</text>
</comment>
<dbReference type="InterPro" id="IPR026895">
    <property type="entry name" value="EMC1"/>
</dbReference>
<evidence type="ECO:0000256" key="10">
    <source>
        <dbReference type="ARBA" id="ARBA00023180"/>
    </source>
</evidence>
<dbReference type="Gene3D" id="2.130.10.10">
    <property type="entry name" value="YVTN repeat-like/Quinoprotein amine dehydrogenase"/>
    <property type="match status" value="2"/>
</dbReference>
<evidence type="ECO:0000256" key="3">
    <source>
        <dbReference type="ARBA" id="ARBA00011276"/>
    </source>
</evidence>
<dbReference type="VEuPathDB" id="FungiDB:C5L36_0C08040"/>
<dbReference type="InterPro" id="IPR015943">
    <property type="entry name" value="WD40/YVTN_repeat-like_dom_sf"/>
</dbReference>
<evidence type="ECO:0000259" key="13">
    <source>
        <dbReference type="Pfam" id="PF07774"/>
    </source>
</evidence>
<dbReference type="SMART" id="SM00564">
    <property type="entry name" value="PQQ"/>
    <property type="match status" value="3"/>
</dbReference>
<gene>
    <name evidence="14" type="ORF">JL09_g3410</name>
</gene>
<dbReference type="InterPro" id="IPR018391">
    <property type="entry name" value="PQQ_b-propeller_rpt"/>
</dbReference>
<dbReference type="Pfam" id="PF07774">
    <property type="entry name" value="EMC1_C"/>
    <property type="match status" value="1"/>
</dbReference>
<keyword evidence="8 11" id="KW-1133">Transmembrane helix</keyword>
<evidence type="ECO:0000256" key="8">
    <source>
        <dbReference type="ARBA" id="ARBA00022989"/>
    </source>
</evidence>
<dbReference type="PANTHER" id="PTHR21573:SF0">
    <property type="entry name" value="ER MEMBRANE PROTEIN COMPLEX SUBUNIT 1"/>
    <property type="match status" value="1"/>
</dbReference>
<feature type="signal peptide" evidence="12">
    <location>
        <begin position="1"/>
        <end position="17"/>
    </location>
</feature>
<keyword evidence="10" id="KW-0325">Glycoprotein</keyword>
<evidence type="ECO:0000256" key="4">
    <source>
        <dbReference type="ARBA" id="ARBA00020824"/>
    </source>
</evidence>
<evidence type="ECO:0000256" key="6">
    <source>
        <dbReference type="ARBA" id="ARBA00022729"/>
    </source>
</evidence>
<dbReference type="EMBL" id="JQFK01000036">
    <property type="protein sequence ID" value="KGK37434.1"/>
    <property type="molecule type" value="Genomic_DNA"/>
</dbReference>
<keyword evidence="7" id="KW-0256">Endoplasmic reticulum</keyword>
<evidence type="ECO:0000256" key="11">
    <source>
        <dbReference type="SAM" id="Phobius"/>
    </source>
</evidence>
<comment type="caution">
    <text evidence="14">The sequence shown here is derived from an EMBL/GenBank/DDBJ whole genome shotgun (WGS) entry which is preliminary data.</text>
</comment>
<dbReference type="Proteomes" id="UP000029867">
    <property type="component" value="Unassembled WGS sequence"/>
</dbReference>
<keyword evidence="9 11" id="KW-0472">Membrane</keyword>
<dbReference type="GO" id="GO:0034975">
    <property type="term" value="P:protein folding in endoplasmic reticulum"/>
    <property type="evidence" value="ECO:0007669"/>
    <property type="project" value="TreeGrafter"/>
</dbReference>
<dbReference type="InterPro" id="IPR011678">
    <property type="entry name" value="EMC1_C"/>
</dbReference>
<reference evidence="15" key="1">
    <citation type="journal article" date="2014" name="Microb. Cell Fact.">
        <title>Exploiting Issatchenkia orientalis SD108 for succinic acid production.</title>
        <authorList>
            <person name="Xiao H."/>
            <person name="Shao Z."/>
            <person name="Jiang Y."/>
            <person name="Dole S."/>
            <person name="Zhao H."/>
        </authorList>
    </citation>
    <scope>NUCLEOTIDE SEQUENCE [LARGE SCALE GENOMIC DNA]</scope>
    <source>
        <strain evidence="15">SD108</strain>
    </source>
</reference>
<sequence>MWVWLLWTLSLCQFTLGLTSDQVFSDDWQTTNIGRPIDLINLNHALYTLSSEGIISILDANNGEVLYRYYNENGRILEDSKIVKGNTDYIISYFNYGLDQDGYSKVILWDTKQTSLRVQREIQFPNKTLAVAQFEDMVYVATENGIHKFDLNPLNPPQTVFTSPVLLEEASIFVNPENRQVFATWEIQGSLYYSELEYFESKVFVGCKLAELRFYYSSYSNYFICNGQTVYEFDNYGAAKLKEGSNMVTDTLSSDLLVNAQIDDMKIIEDYVAIKSDNTLRLFNYREATLTPVVEFELPSSIDDSISHNFAVGDSTVYLITFSKHHRVDCYVNGTLQWSKDESLAEVKDIVVIDQDIDRFEIKKYMVVLSAAKTIGVFHLHRCSGQQLLNIFEVDVDFDRLHNANNTVQGQLGSREFSVDFLNGKVFELHDNQPKEISSEPSFSAGMDLPYNRVEGYKNGVSTWRFQPDFERVTGLLKRSYDNEHVASNGIVLHDRSVLYKYLLPNTGVITTFNEDKNIVGIYLINLITGQLYGKFYRSVYTQFDPELDFSIVYEENFIIFSVVKGENSEVCVIDLDQVFSDDWQTTNIGRPIDLINLNHALYTLSSEGIISILDANNGEVLYRYYNENGRILEDSKIVKGNTDYIISYFNYGLDQDGYSKVILWDTKQTSLRVQREIQFPNKTLAVAQFEDMVYVATENGIHKFDLNPLNPPQTVFTSPVLLEEASIFVNPENRQVFATWEIQGSLYYSELEYFESKVFVGCKLAELRFYYSSYSNYFICNGQTVYEFDNYGAAKLKEGSNMVTDTLSSDLLVNAQIDDMKIIEDYVAIKSNNTLRLFNYREATLTPVVEFELPSSIDDSISHNFAVGDSTVYLITFSKHHRVDCYVNGTLQWSKDESLAEVKDIVVIDQDIDRFEIKKYMVVLSAAKTIGVFHLHRCSGQQLLNIFEVDVDFDRLHNVNNTVQGQLGSREFSVDFLNGKVFELHDNQPKEISSEPSFSAGLDLPYNRVEGYKNGVSTWRFQPDFERVTGLLKRSYDNEHVASNGIVLHDRSVLYKYLLPNTGVITTFNEDKNIVGIYLINLITGQLYGKFYRSVYTQFDPELDFSIVYEENFIIFSVVKGENSEVCVIDLDQVFSDDWQTTNIGRPIDLINLNHALYTLSSEGIISILDANNGEVLYRYYNENGRILEDSKIVKGNTDYIISYFNYGLDQDGYSKVILWDTKQTSLRVQREIQFPNKTLAVAQFEDMVYVATENGIHKFDLNPLNPPQTVFTSPVLLEEASIFVNPENRQVFATWEIQGSLYYSELEYFESKVFVGCKLAELRFYYSSYSNYFICNGQTVYEFDNYGAAKLKEGSNMVTDTLSSDLLVNAQIDDMKIIEDYVAIKSDNTLRLFNYREATLTPVVEFELPSSIDDSISHNFAVGDSTVYLITFSKHHRVDCYVNGTLQWSKDESLAEVKDIVVIDQDIDRFEIKKYMVVLSAAKTIGVFHLHRCSGQQLLNIFEVDVDFDRLHNANNTVQGQLGSREFSVDFLNGKVFELHDNQPKEISSEPSFSAGMDLPYNRVEGYKNGVSTWRFQPDFERVTGLLKRSYDNEHVASNGIVLHDRSVLYKYLLPNTGVITTFNEDKNIVGIYLINLITGQLYGKFYRSVYTQFDPELDFSIVYEENFIIFSVVKGENSEVCVIDLFESLKPNFSLTKKLQVFSSIQDAFAPAFATQCFTVLNQQINQMAIFNTKYNIATKEIVCSTRFGQIFSIPKMVLDARRNGFIGDLKKGNNRDISYEDKKLPRISMSKYAASILSKFTYDPLIHIHPRFILSHHRKLISGHHKPYLNVVPTELESTAYVVYQGVDTFVTILRPSGSFDRLTSSFNFKIVIGTIILLILIIAYIYPKTERMKLLGLWNL</sequence>
<accession>A0A099NZL7</accession>
<name>A0A099NZL7_PICKU</name>
<dbReference type="PANTHER" id="PTHR21573">
    <property type="entry name" value="ER MEMBRANE PROTEIN COMPLEX SUBUNIT 1"/>
    <property type="match status" value="1"/>
</dbReference>
<keyword evidence="6 12" id="KW-0732">Signal</keyword>
<evidence type="ECO:0000256" key="7">
    <source>
        <dbReference type="ARBA" id="ARBA00022824"/>
    </source>
</evidence>
<feature type="chain" id="PRO_5001951722" description="ER membrane protein complex subunit 1" evidence="12">
    <location>
        <begin position="18"/>
        <end position="1905"/>
    </location>
</feature>
<evidence type="ECO:0000256" key="5">
    <source>
        <dbReference type="ARBA" id="ARBA00022692"/>
    </source>
</evidence>
<evidence type="ECO:0000313" key="15">
    <source>
        <dbReference type="Proteomes" id="UP000029867"/>
    </source>
</evidence>
<comment type="subcellular location">
    <subcellularLocation>
        <location evidence="1">Endoplasmic reticulum membrane</location>
        <topology evidence="1">Single-pass type I membrane protein</topology>
    </subcellularLocation>
</comment>
<evidence type="ECO:0000256" key="1">
    <source>
        <dbReference type="ARBA" id="ARBA00004115"/>
    </source>
</evidence>
<evidence type="ECO:0000256" key="12">
    <source>
        <dbReference type="SAM" id="SignalP"/>
    </source>
</evidence>
<protein>
    <recommendedName>
        <fullName evidence="4">ER membrane protein complex subunit 1</fullName>
    </recommendedName>
</protein>
<dbReference type="InterPro" id="IPR011047">
    <property type="entry name" value="Quinoprotein_ADH-like_sf"/>
</dbReference>
<evidence type="ECO:0000313" key="14">
    <source>
        <dbReference type="EMBL" id="KGK37434.1"/>
    </source>
</evidence>
<evidence type="ECO:0000256" key="9">
    <source>
        <dbReference type="ARBA" id="ARBA00023136"/>
    </source>
</evidence>
<proteinExistence type="inferred from homology"/>